<organism evidence="1 2">
    <name type="scientific">Planotetraspora thailandica</name>
    <dbReference type="NCBI Taxonomy" id="487172"/>
    <lineage>
        <taxon>Bacteria</taxon>
        <taxon>Bacillati</taxon>
        <taxon>Actinomycetota</taxon>
        <taxon>Actinomycetes</taxon>
        <taxon>Streptosporangiales</taxon>
        <taxon>Streptosporangiaceae</taxon>
        <taxon>Planotetraspora</taxon>
    </lineage>
</organism>
<dbReference type="Proteomes" id="UP000605992">
    <property type="component" value="Unassembled WGS sequence"/>
</dbReference>
<comment type="caution">
    <text evidence="1">The sequence shown here is derived from an EMBL/GenBank/DDBJ whole genome shotgun (WGS) entry which is preliminary data.</text>
</comment>
<gene>
    <name evidence="1" type="ORF">Pth03_69690</name>
</gene>
<dbReference type="AlphaFoldDB" id="A0A8J3Y0I0"/>
<dbReference type="EMBL" id="BOOR01000066">
    <property type="protein sequence ID" value="GII58580.1"/>
    <property type="molecule type" value="Genomic_DNA"/>
</dbReference>
<keyword evidence="2" id="KW-1185">Reference proteome</keyword>
<accession>A0A8J3Y0I0</accession>
<protein>
    <recommendedName>
        <fullName evidence="3">Alkylmercury lyase</fullName>
    </recommendedName>
</protein>
<reference evidence="1" key="1">
    <citation type="submission" date="2021-01" db="EMBL/GenBank/DDBJ databases">
        <title>Whole genome shotgun sequence of Planotetraspora thailandica NBRC 104271.</title>
        <authorList>
            <person name="Komaki H."/>
            <person name="Tamura T."/>
        </authorList>
    </citation>
    <scope>NUCLEOTIDE SEQUENCE</scope>
    <source>
        <strain evidence="1">NBRC 104271</strain>
    </source>
</reference>
<sequence>MDVTVLTVPDCPSLPLVQERLAEALSGQSRIHITHQVVTDHGQAEALGMNGSPTILVNGVDPFAEPGQTPGLACRLYRQDSKLSGAPSVAELRAALAELTSASGAAGT</sequence>
<name>A0A8J3Y0I0_9ACTN</name>
<evidence type="ECO:0008006" key="3">
    <source>
        <dbReference type="Google" id="ProtNLM"/>
    </source>
</evidence>
<proteinExistence type="predicted"/>
<evidence type="ECO:0000313" key="2">
    <source>
        <dbReference type="Proteomes" id="UP000605992"/>
    </source>
</evidence>
<evidence type="ECO:0000313" key="1">
    <source>
        <dbReference type="EMBL" id="GII58580.1"/>
    </source>
</evidence>
<dbReference type="CDD" id="cd02972">
    <property type="entry name" value="DsbA_family"/>
    <property type="match status" value="1"/>
</dbReference>